<dbReference type="PANTHER" id="PTHR21666">
    <property type="entry name" value="PEPTIDASE-RELATED"/>
    <property type="match status" value="1"/>
</dbReference>
<sequence>MKKLFLIAVLGLFLLSAFFLPAFAESNEELTKALQEKQAEIAKLEAQLENVKGNERTLKSQLNIIDSQGKVTTLKIEETNLRIEKLKREISELSTRISRISASLDTLSEILLRRITQTYKYSQLSTLDLFFSSRLKYVQVAQAYEKRKLYELQATKQAYNDQKQDKATRQEEAEQLNKALENYKNQLAEQKKAKEELLSVTKNDEAKFQGLIAQLKADADSIARAVSNVGVVIGPVKKGQQVGSEGTSGCSSGPHLHFEVYENAKVENGKVTGTRVDPKKYLDNGQLGPPMQGYPGSTHISTEYGEVYALGTHTGLDMYDDRYVGTPILAAADGVAYSIGDSGCRVSGFDNGPAKGVVVDHQNGLVTLYWHLL</sequence>
<feature type="signal peptide" evidence="2">
    <location>
        <begin position="1"/>
        <end position="24"/>
    </location>
</feature>
<comment type="caution">
    <text evidence="3">The sequence shown here is derived from an EMBL/GenBank/DDBJ whole genome shotgun (WGS) entry which is preliminary data.</text>
</comment>
<dbReference type="PATRIC" id="fig|1618432.3.peg.644"/>
<evidence type="ECO:0000313" key="3">
    <source>
        <dbReference type="EMBL" id="KKQ77128.1"/>
    </source>
</evidence>
<evidence type="ECO:0000256" key="2">
    <source>
        <dbReference type="SAM" id="SignalP"/>
    </source>
</evidence>
<dbReference type="EMBL" id="LBVC01000048">
    <property type="protein sequence ID" value="KKQ77128.1"/>
    <property type="molecule type" value="Genomic_DNA"/>
</dbReference>
<name>A0A0G0KBX1_9BACT</name>
<accession>A0A0G0KBX1</accession>
<keyword evidence="2" id="KW-0732">Signal</keyword>
<organism evidence="3 4">
    <name type="scientific">Candidatus Daviesbacteria bacterium GW2011_GWF2_38_6</name>
    <dbReference type="NCBI Taxonomy" id="1618432"/>
    <lineage>
        <taxon>Bacteria</taxon>
        <taxon>Candidatus Daviesiibacteriota</taxon>
    </lineage>
</organism>
<proteinExistence type="predicted"/>
<dbReference type="PANTHER" id="PTHR21666:SF270">
    <property type="entry name" value="MUREIN HYDROLASE ACTIVATOR ENVC"/>
    <property type="match status" value="1"/>
</dbReference>
<feature type="coiled-coil region" evidence="1">
    <location>
        <begin position="159"/>
        <end position="204"/>
    </location>
</feature>
<dbReference type="InterPro" id="IPR050570">
    <property type="entry name" value="Cell_wall_metabolism_enzyme"/>
</dbReference>
<dbReference type="Proteomes" id="UP000034324">
    <property type="component" value="Unassembled WGS sequence"/>
</dbReference>
<dbReference type="GO" id="GO:0004222">
    <property type="term" value="F:metalloendopeptidase activity"/>
    <property type="evidence" value="ECO:0007669"/>
    <property type="project" value="TreeGrafter"/>
</dbReference>
<evidence type="ECO:0000313" key="4">
    <source>
        <dbReference type="Proteomes" id="UP000034324"/>
    </source>
</evidence>
<reference evidence="3 4" key="1">
    <citation type="journal article" date="2015" name="Nature">
        <title>rRNA introns, odd ribosomes, and small enigmatic genomes across a large radiation of phyla.</title>
        <authorList>
            <person name="Brown C.T."/>
            <person name="Hug L.A."/>
            <person name="Thomas B.C."/>
            <person name="Sharon I."/>
            <person name="Castelle C.J."/>
            <person name="Singh A."/>
            <person name="Wilkins M.J."/>
            <person name="Williams K.H."/>
            <person name="Banfield J.F."/>
        </authorList>
    </citation>
    <scope>NUCLEOTIDE SEQUENCE [LARGE SCALE GENOMIC DNA]</scope>
</reference>
<protein>
    <submittedName>
        <fullName evidence="3">Peptidase M23</fullName>
    </submittedName>
</protein>
<dbReference type="CDD" id="cd12797">
    <property type="entry name" value="M23_peptidase"/>
    <property type="match status" value="2"/>
</dbReference>
<dbReference type="Gene3D" id="2.70.70.10">
    <property type="entry name" value="Glucose Permease (Domain IIA)"/>
    <property type="match status" value="2"/>
</dbReference>
<feature type="coiled-coil region" evidence="1">
    <location>
        <begin position="27"/>
        <end position="103"/>
    </location>
</feature>
<dbReference type="Gene3D" id="6.10.250.3150">
    <property type="match status" value="1"/>
</dbReference>
<gene>
    <name evidence="3" type="ORF">US99_C0048G0014</name>
</gene>
<feature type="chain" id="PRO_5002533063" evidence="2">
    <location>
        <begin position="25"/>
        <end position="373"/>
    </location>
</feature>
<evidence type="ECO:0000256" key="1">
    <source>
        <dbReference type="SAM" id="Coils"/>
    </source>
</evidence>
<keyword evidence="1" id="KW-0175">Coiled coil</keyword>
<dbReference type="SUPFAM" id="SSF51261">
    <property type="entry name" value="Duplicated hybrid motif"/>
    <property type="match status" value="2"/>
</dbReference>
<dbReference type="InterPro" id="IPR011055">
    <property type="entry name" value="Dup_hybrid_motif"/>
</dbReference>
<dbReference type="AlphaFoldDB" id="A0A0G0KBX1"/>